<name>A0A395HZ55_ASPHC</name>
<dbReference type="VEuPathDB" id="FungiDB:BO97DRAFT_405261"/>
<sequence>MDELKVYPREFAQQGETVFMHRDLYRGEMPQPIRTAFGACSCLCLNIKSNREMAFRVIDAEVLELLKPTEPSSSPDTKPAADLKELARLQALLLYQTIRLFQGSLQQRITAEQQGSTLMTMALKLVVRAQSQPELRTPKTRQDWILGECIRRTALLVYFLYGVNSVYREGICVGLHTLRQLPLSTEISSWDEDGECEVREDQRHSRWEAIETFPYEAFLGRWLVSMPRRLDRFEKLLIVPCQGLEAAEAFEELGLLVA</sequence>
<reference evidence="1 2" key="1">
    <citation type="submission" date="2018-02" db="EMBL/GenBank/DDBJ databases">
        <title>The genomes of Aspergillus section Nigri reveals drivers in fungal speciation.</title>
        <authorList>
            <consortium name="DOE Joint Genome Institute"/>
            <person name="Vesth T.C."/>
            <person name="Nybo J."/>
            <person name="Theobald S."/>
            <person name="Brandl J."/>
            <person name="Frisvad J.C."/>
            <person name="Nielsen K.F."/>
            <person name="Lyhne E.K."/>
            <person name="Kogle M.E."/>
            <person name="Kuo A."/>
            <person name="Riley R."/>
            <person name="Clum A."/>
            <person name="Nolan M."/>
            <person name="Lipzen A."/>
            <person name="Salamov A."/>
            <person name="Henrissat B."/>
            <person name="Wiebenga A."/>
            <person name="De vries R.P."/>
            <person name="Grigoriev I.V."/>
            <person name="Mortensen U.H."/>
            <person name="Andersen M.R."/>
            <person name="Baker S.E."/>
        </authorList>
    </citation>
    <scope>NUCLEOTIDE SEQUENCE [LARGE SCALE GENOMIC DNA]</scope>
    <source>
        <strain evidence="1 2">CBS 101889</strain>
    </source>
</reference>
<dbReference type="RefSeq" id="XP_025551817.1">
    <property type="nucleotide sequence ID" value="XM_025695153.1"/>
</dbReference>
<dbReference type="GeneID" id="37199442"/>
<organism evidence="1 2">
    <name type="scientific">Aspergillus homomorphus (strain CBS 101889)</name>
    <dbReference type="NCBI Taxonomy" id="1450537"/>
    <lineage>
        <taxon>Eukaryota</taxon>
        <taxon>Fungi</taxon>
        <taxon>Dikarya</taxon>
        <taxon>Ascomycota</taxon>
        <taxon>Pezizomycotina</taxon>
        <taxon>Eurotiomycetes</taxon>
        <taxon>Eurotiomycetidae</taxon>
        <taxon>Eurotiales</taxon>
        <taxon>Aspergillaceae</taxon>
        <taxon>Aspergillus</taxon>
        <taxon>Aspergillus subgen. Circumdati</taxon>
    </lineage>
</organism>
<proteinExistence type="predicted"/>
<protein>
    <recommendedName>
        <fullName evidence="3">Transcription factor domain-containing protein</fullName>
    </recommendedName>
</protein>
<dbReference type="AlphaFoldDB" id="A0A395HZ55"/>
<keyword evidence="2" id="KW-1185">Reference proteome</keyword>
<evidence type="ECO:0008006" key="3">
    <source>
        <dbReference type="Google" id="ProtNLM"/>
    </source>
</evidence>
<accession>A0A395HZ55</accession>
<dbReference type="STRING" id="1450537.A0A395HZ55"/>
<evidence type="ECO:0000313" key="1">
    <source>
        <dbReference type="EMBL" id="RAL12663.1"/>
    </source>
</evidence>
<gene>
    <name evidence="1" type="ORF">BO97DRAFT_405261</name>
</gene>
<dbReference type="EMBL" id="KZ824282">
    <property type="protein sequence ID" value="RAL12663.1"/>
    <property type="molecule type" value="Genomic_DNA"/>
</dbReference>
<evidence type="ECO:0000313" key="2">
    <source>
        <dbReference type="Proteomes" id="UP000248961"/>
    </source>
</evidence>
<dbReference type="OrthoDB" id="4216928at2759"/>
<dbReference type="Proteomes" id="UP000248961">
    <property type="component" value="Unassembled WGS sequence"/>
</dbReference>